<dbReference type="SUPFAM" id="SSF53474">
    <property type="entry name" value="alpha/beta-Hydrolases"/>
    <property type="match status" value="1"/>
</dbReference>
<dbReference type="Proteomes" id="UP001596977">
    <property type="component" value="Unassembled WGS sequence"/>
</dbReference>
<keyword evidence="2" id="KW-0378">Hydrolase</keyword>
<keyword evidence="3" id="KW-1185">Reference proteome</keyword>
<feature type="region of interest" description="Disordered" evidence="1">
    <location>
        <begin position="235"/>
        <end position="258"/>
    </location>
</feature>
<dbReference type="GO" id="GO:0016787">
    <property type="term" value="F:hydrolase activity"/>
    <property type="evidence" value="ECO:0007669"/>
    <property type="project" value="UniProtKB-KW"/>
</dbReference>
<feature type="compositionally biased region" description="Polar residues" evidence="1">
    <location>
        <begin position="245"/>
        <end position="258"/>
    </location>
</feature>
<dbReference type="Gene3D" id="3.40.50.1820">
    <property type="entry name" value="alpha/beta hydrolase"/>
    <property type="match status" value="1"/>
</dbReference>
<protein>
    <submittedName>
        <fullName evidence="2">Alpha/beta hydrolase family protein</fullName>
        <ecNumber evidence="2">3.4.-.-</ecNumber>
    </submittedName>
</protein>
<proteinExistence type="predicted"/>
<accession>A0ABW3H1G6</accession>
<dbReference type="EMBL" id="JBHTJG010000001">
    <property type="protein sequence ID" value="MFD0945301.1"/>
    <property type="molecule type" value="Genomic_DNA"/>
</dbReference>
<name>A0ABW3H1G6_9SPHN</name>
<sequence length="467" mass="49089">MIERGISMRPSVTAKIALWSAPLLFVAVPAVSPLMAAAQDAPGAPALTVAQQAIVTKARQFGATDIKVQPAPGGGFILGGKLEGDQFAVAFPANWNGKALLFAHGYSTPGSPIAVSENPIGKGTGAGGMLAAAYEDGLAAGHSAYDKAGMGVETATINTLRLRNFVVKLGARRVYVSGASMGGNIVLSLIEQHPRAFAGGLAVCGVTNGWESLFGQLVDMRVTYNYLTRGTPYALPGEQDATRSALPTTPPSGDTTNGEAYRWAQIGKIATPILALFRAAAADPNGPEARIARQVAAVGGFEVDAASVAFPLVTATLGADDLAATFGGQIIDNSKKTYVLPEMNAEELAAFNKGVQRIRADRGAVANARRWHQATGRFRVPLITMHNRIDSLVPYSQSEALGRIVRNARNDRLLVQYGVPATRAPLPVGGVEGYTHCGFTPEQGATAWRTLYNWVETGRRPSPDAVK</sequence>
<evidence type="ECO:0000313" key="3">
    <source>
        <dbReference type="Proteomes" id="UP001596977"/>
    </source>
</evidence>
<organism evidence="2 3">
    <name type="scientific">Sphingomonas canadensis</name>
    <dbReference type="NCBI Taxonomy" id="1219257"/>
    <lineage>
        <taxon>Bacteria</taxon>
        <taxon>Pseudomonadati</taxon>
        <taxon>Pseudomonadota</taxon>
        <taxon>Alphaproteobacteria</taxon>
        <taxon>Sphingomonadales</taxon>
        <taxon>Sphingomonadaceae</taxon>
        <taxon>Sphingomonas</taxon>
    </lineage>
</organism>
<dbReference type="EC" id="3.4.-.-" evidence="2"/>
<evidence type="ECO:0000256" key="1">
    <source>
        <dbReference type="SAM" id="MobiDB-lite"/>
    </source>
</evidence>
<gene>
    <name evidence="2" type="ORF">ACFQ1E_03000</name>
</gene>
<dbReference type="RefSeq" id="WP_264942453.1">
    <property type="nucleotide sequence ID" value="NZ_JAPDRA010000001.1"/>
</dbReference>
<comment type="caution">
    <text evidence="2">The sequence shown here is derived from an EMBL/GenBank/DDBJ whole genome shotgun (WGS) entry which is preliminary data.</text>
</comment>
<evidence type="ECO:0000313" key="2">
    <source>
        <dbReference type="EMBL" id="MFD0945301.1"/>
    </source>
</evidence>
<reference evidence="3" key="1">
    <citation type="journal article" date="2019" name="Int. J. Syst. Evol. Microbiol.">
        <title>The Global Catalogue of Microorganisms (GCM) 10K type strain sequencing project: providing services to taxonomists for standard genome sequencing and annotation.</title>
        <authorList>
            <consortium name="The Broad Institute Genomics Platform"/>
            <consortium name="The Broad Institute Genome Sequencing Center for Infectious Disease"/>
            <person name="Wu L."/>
            <person name="Ma J."/>
        </authorList>
    </citation>
    <scope>NUCLEOTIDE SEQUENCE [LARGE SCALE GENOMIC DNA]</scope>
    <source>
        <strain evidence="3">CCUG 62982</strain>
    </source>
</reference>
<dbReference type="InterPro" id="IPR029058">
    <property type="entry name" value="AB_hydrolase_fold"/>
</dbReference>